<dbReference type="AlphaFoldDB" id="A0AA42DQU9"/>
<evidence type="ECO:0000313" key="2">
    <source>
        <dbReference type="Proteomes" id="UP001169242"/>
    </source>
</evidence>
<name>A0AA42DQU9_9FIRM</name>
<protein>
    <submittedName>
        <fullName evidence="1">Uncharacterized protein</fullName>
    </submittedName>
</protein>
<gene>
    <name evidence="1" type="ORF">PBV87_17595</name>
</gene>
<organism evidence="1 2">
    <name type="scientific">Holtiella tumoricola</name>
    <dbReference type="NCBI Taxonomy" id="3018743"/>
    <lineage>
        <taxon>Bacteria</taxon>
        <taxon>Bacillati</taxon>
        <taxon>Bacillota</taxon>
        <taxon>Clostridia</taxon>
        <taxon>Lachnospirales</taxon>
        <taxon>Cellulosilyticaceae</taxon>
        <taxon>Holtiella</taxon>
    </lineage>
</organism>
<reference evidence="1" key="1">
    <citation type="journal article" date="2023" name="Int. J. Syst. Evol. Microbiol.">
        <title>&lt;i&gt;Holtiella tumoricola&lt;/i&gt; gen. nov. sp. nov., isolated from a human clinical sample.</title>
        <authorList>
            <person name="Allen-Vercoe E."/>
            <person name="Daigneault M.C."/>
            <person name="Vancuren S.J."/>
            <person name="Cochrane K."/>
            <person name="O'Neal L.L."/>
            <person name="Sankaranarayanan K."/>
            <person name="Lawson P.A."/>
        </authorList>
    </citation>
    <scope>NUCLEOTIDE SEQUENCE</scope>
    <source>
        <strain evidence="1">CC70A</strain>
    </source>
</reference>
<keyword evidence="2" id="KW-1185">Reference proteome</keyword>
<dbReference type="RefSeq" id="WP_271013167.1">
    <property type="nucleotide sequence ID" value="NZ_JAQIFT010000061.1"/>
</dbReference>
<dbReference type="Proteomes" id="UP001169242">
    <property type="component" value="Unassembled WGS sequence"/>
</dbReference>
<accession>A0AA42DQU9</accession>
<proteinExistence type="predicted"/>
<sequence length="137" mass="16002">MLGKPRGGWTEIKMGDFIGYGSYLTDIPVDCLNACIFAFSNNSPLSFFIDEEGSEFIVTSYYNGTYIIKRYEDSDEEEELFSSTLNFKDLATEILYDIEKYYEDWIKWLPYNEEYGSLSRKEVILSKVNQLKDLLNK</sequence>
<evidence type="ECO:0000313" key="1">
    <source>
        <dbReference type="EMBL" id="MDA3733296.1"/>
    </source>
</evidence>
<comment type="caution">
    <text evidence="1">The sequence shown here is derived from an EMBL/GenBank/DDBJ whole genome shotgun (WGS) entry which is preliminary data.</text>
</comment>
<dbReference type="EMBL" id="JAQIFT010000061">
    <property type="protein sequence ID" value="MDA3733296.1"/>
    <property type="molecule type" value="Genomic_DNA"/>
</dbReference>